<name>A0ABV1NBD4_9GAMM</name>
<dbReference type="CDD" id="cd00130">
    <property type="entry name" value="PAS"/>
    <property type="match status" value="3"/>
</dbReference>
<dbReference type="EC" id="2.7.13.3" evidence="3"/>
<dbReference type="SMART" id="SM00448">
    <property type="entry name" value="REC"/>
    <property type="match status" value="3"/>
</dbReference>
<feature type="domain" description="PAC" evidence="21">
    <location>
        <begin position="477"/>
        <end position="531"/>
    </location>
</feature>
<dbReference type="Gene3D" id="3.30.450.20">
    <property type="entry name" value="PAS domain"/>
    <property type="match status" value="4"/>
</dbReference>
<keyword evidence="7" id="KW-0808">Transferase</keyword>
<dbReference type="SUPFAM" id="SSF52172">
    <property type="entry name" value="CheY-like"/>
    <property type="match status" value="3"/>
</dbReference>
<evidence type="ECO:0000256" key="8">
    <source>
        <dbReference type="ARBA" id="ARBA00022692"/>
    </source>
</evidence>
<dbReference type="Pfam" id="PF01627">
    <property type="entry name" value="Hpt"/>
    <property type="match status" value="1"/>
</dbReference>
<keyword evidence="13" id="KW-0472">Membrane</keyword>
<dbReference type="Gene3D" id="1.20.120.160">
    <property type="entry name" value="HPT domain"/>
    <property type="match status" value="1"/>
</dbReference>
<evidence type="ECO:0000259" key="18">
    <source>
        <dbReference type="PROSITE" id="PS50109"/>
    </source>
</evidence>
<keyword evidence="8" id="KW-0812">Transmembrane</keyword>
<dbReference type="Gene3D" id="2.10.70.100">
    <property type="match status" value="1"/>
</dbReference>
<dbReference type="SMART" id="SM00086">
    <property type="entry name" value="PAC"/>
    <property type="match status" value="3"/>
</dbReference>
<dbReference type="CDD" id="cd00156">
    <property type="entry name" value="REC"/>
    <property type="match status" value="2"/>
</dbReference>
<organism evidence="23 24">
    <name type="scientific">Halomonas aquatica</name>
    <dbReference type="NCBI Taxonomy" id="3151123"/>
    <lineage>
        <taxon>Bacteria</taxon>
        <taxon>Pseudomonadati</taxon>
        <taxon>Pseudomonadota</taxon>
        <taxon>Gammaproteobacteria</taxon>
        <taxon>Oceanospirillales</taxon>
        <taxon>Halomonadaceae</taxon>
        <taxon>Halomonas</taxon>
    </lineage>
</organism>
<dbReference type="PRINTS" id="PR00344">
    <property type="entry name" value="BCTRLSENSOR"/>
</dbReference>
<evidence type="ECO:0000256" key="4">
    <source>
        <dbReference type="ARBA" id="ARBA00022475"/>
    </source>
</evidence>
<evidence type="ECO:0000256" key="15">
    <source>
        <dbReference type="PROSITE-ProRule" id="PRU00169"/>
    </source>
</evidence>
<evidence type="ECO:0000256" key="10">
    <source>
        <dbReference type="ARBA" id="ARBA00022840"/>
    </source>
</evidence>
<dbReference type="Pfam" id="PF08447">
    <property type="entry name" value="PAS_3"/>
    <property type="match status" value="2"/>
</dbReference>
<feature type="domain" description="PAC" evidence="21">
    <location>
        <begin position="738"/>
        <end position="790"/>
    </location>
</feature>
<feature type="modified residue" description="4-aspartylphosphate" evidence="15">
    <location>
        <position position="1229"/>
    </location>
</feature>
<feature type="modified residue" description="4-aspartylphosphate" evidence="15">
    <location>
        <position position="321"/>
    </location>
</feature>
<comment type="caution">
    <text evidence="23">The sequence shown here is derived from an EMBL/GenBank/DDBJ whole genome shotgun (WGS) entry which is preliminary data.</text>
</comment>
<dbReference type="InterPro" id="IPR035965">
    <property type="entry name" value="PAS-like_dom_sf"/>
</dbReference>
<dbReference type="InterPro" id="IPR003594">
    <property type="entry name" value="HATPase_dom"/>
</dbReference>
<feature type="domain" description="HPt" evidence="22">
    <location>
        <begin position="25"/>
        <end position="125"/>
    </location>
</feature>
<dbReference type="InterPro" id="IPR000700">
    <property type="entry name" value="PAS-assoc_C"/>
</dbReference>
<dbReference type="InterPro" id="IPR011006">
    <property type="entry name" value="CheY-like_superfamily"/>
</dbReference>
<evidence type="ECO:0000259" key="21">
    <source>
        <dbReference type="PROSITE" id="PS50113"/>
    </source>
</evidence>
<dbReference type="Pfam" id="PF00072">
    <property type="entry name" value="Response_reg"/>
    <property type="match status" value="3"/>
</dbReference>
<keyword evidence="12" id="KW-0902">Two-component regulatory system</keyword>
<feature type="domain" description="Response regulatory" evidence="19">
    <location>
        <begin position="1179"/>
        <end position="1296"/>
    </location>
</feature>
<evidence type="ECO:0000256" key="16">
    <source>
        <dbReference type="SAM" id="Coils"/>
    </source>
</evidence>
<evidence type="ECO:0000256" key="13">
    <source>
        <dbReference type="ARBA" id="ARBA00023136"/>
    </source>
</evidence>
<dbReference type="PROSITE" id="PS50109">
    <property type="entry name" value="HIS_KIN"/>
    <property type="match status" value="1"/>
</dbReference>
<dbReference type="InterPro" id="IPR036890">
    <property type="entry name" value="HATPase_C_sf"/>
</dbReference>
<keyword evidence="6 15" id="KW-0597">Phosphoprotein</keyword>
<dbReference type="InterPro" id="IPR036097">
    <property type="entry name" value="HisK_dim/P_sf"/>
</dbReference>
<keyword evidence="11" id="KW-1133">Transmembrane helix</keyword>
<dbReference type="NCBIfam" id="TIGR00229">
    <property type="entry name" value="sensory_box"/>
    <property type="match status" value="3"/>
</dbReference>
<dbReference type="PROSITE" id="PS50110">
    <property type="entry name" value="RESPONSE_REGULATORY"/>
    <property type="match status" value="3"/>
</dbReference>
<dbReference type="InterPro" id="IPR000014">
    <property type="entry name" value="PAS"/>
</dbReference>
<dbReference type="Pfam" id="PF00512">
    <property type="entry name" value="HisKA"/>
    <property type="match status" value="1"/>
</dbReference>
<keyword evidence="10" id="KW-0547">Nucleotide-binding</keyword>
<dbReference type="InterPro" id="IPR004358">
    <property type="entry name" value="Sig_transdc_His_kin-like_C"/>
</dbReference>
<dbReference type="CDD" id="cd16922">
    <property type="entry name" value="HATPase_EvgS-ArcB-TorS-like"/>
    <property type="match status" value="1"/>
</dbReference>
<evidence type="ECO:0000256" key="1">
    <source>
        <dbReference type="ARBA" id="ARBA00000085"/>
    </source>
</evidence>
<evidence type="ECO:0000256" key="11">
    <source>
        <dbReference type="ARBA" id="ARBA00022989"/>
    </source>
</evidence>
<evidence type="ECO:0000256" key="12">
    <source>
        <dbReference type="ARBA" id="ARBA00023012"/>
    </source>
</evidence>
<feature type="modified residue" description="Phosphohistidine" evidence="14">
    <location>
        <position position="64"/>
    </location>
</feature>
<proteinExistence type="predicted"/>
<keyword evidence="4" id="KW-1003">Cell membrane</keyword>
<keyword evidence="9" id="KW-0418">Kinase</keyword>
<feature type="domain" description="Response regulatory" evidence="19">
    <location>
        <begin position="272"/>
        <end position="388"/>
    </location>
</feature>
<keyword evidence="16" id="KW-0175">Coiled coil</keyword>
<evidence type="ECO:0000256" key="2">
    <source>
        <dbReference type="ARBA" id="ARBA00004429"/>
    </source>
</evidence>
<evidence type="ECO:0000256" key="17">
    <source>
        <dbReference type="SAM" id="MobiDB-lite"/>
    </source>
</evidence>
<dbReference type="SUPFAM" id="SSF55874">
    <property type="entry name" value="ATPase domain of HSP90 chaperone/DNA topoisomerase II/histidine kinase"/>
    <property type="match status" value="1"/>
</dbReference>
<dbReference type="CDD" id="cd00082">
    <property type="entry name" value="HisKA"/>
    <property type="match status" value="1"/>
</dbReference>
<feature type="domain" description="Histidine kinase" evidence="18">
    <location>
        <begin position="938"/>
        <end position="1154"/>
    </location>
</feature>
<evidence type="ECO:0000256" key="5">
    <source>
        <dbReference type="ARBA" id="ARBA00022519"/>
    </source>
</evidence>
<comment type="catalytic activity">
    <reaction evidence="1">
        <text>ATP + protein L-histidine = ADP + protein N-phospho-L-histidine.</text>
        <dbReference type="EC" id="2.7.13.3"/>
    </reaction>
</comment>
<feature type="domain" description="PAS" evidence="20">
    <location>
        <begin position="687"/>
        <end position="735"/>
    </location>
</feature>
<dbReference type="EMBL" id="JBEGCJ010000001">
    <property type="protein sequence ID" value="MEQ6916373.1"/>
    <property type="molecule type" value="Genomic_DNA"/>
</dbReference>
<dbReference type="CDD" id="cd00088">
    <property type="entry name" value="HPT"/>
    <property type="match status" value="1"/>
</dbReference>
<evidence type="ECO:0000313" key="24">
    <source>
        <dbReference type="Proteomes" id="UP001442468"/>
    </source>
</evidence>
<dbReference type="Proteomes" id="UP001442468">
    <property type="component" value="Unassembled WGS sequence"/>
</dbReference>
<evidence type="ECO:0000313" key="23">
    <source>
        <dbReference type="EMBL" id="MEQ6916373.1"/>
    </source>
</evidence>
<evidence type="ECO:0000259" key="22">
    <source>
        <dbReference type="PROSITE" id="PS50894"/>
    </source>
</evidence>
<protein>
    <recommendedName>
        <fullName evidence="3">histidine kinase</fullName>
        <ecNumber evidence="3">2.7.13.3</ecNumber>
    </recommendedName>
</protein>
<dbReference type="PANTHER" id="PTHR43047:SF72">
    <property type="entry name" value="OSMOSENSING HISTIDINE PROTEIN KINASE SLN1"/>
    <property type="match status" value="1"/>
</dbReference>
<dbReference type="SUPFAM" id="SSF47226">
    <property type="entry name" value="Histidine-containing phosphotransfer domain, HPT domain"/>
    <property type="match status" value="1"/>
</dbReference>
<dbReference type="Gene3D" id="1.10.287.130">
    <property type="match status" value="1"/>
</dbReference>
<evidence type="ECO:0000259" key="19">
    <source>
        <dbReference type="PROSITE" id="PS50110"/>
    </source>
</evidence>
<dbReference type="SMART" id="SM00388">
    <property type="entry name" value="HisKA"/>
    <property type="match status" value="1"/>
</dbReference>
<dbReference type="SUPFAM" id="SSF47384">
    <property type="entry name" value="Homodimeric domain of signal transducing histidine kinase"/>
    <property type="match status" value="1"/>
</dbReference>
<dbReference type="Gene3D" id="3.40.50.2300">
    <property type="match status" value="3"/>
</dbReference>
<feature type="coiled-coil region" evidence="16">
    <location>
        <begin position="515"/>
        <end position="542"/>
    </location>
</feature>
<feature type="domain" description="PAS" evidence="20">
    <location>
        <begin position="791"/>
        <end position="863"/>
    </location>
</feature>
<dbReference type="Pfam" id="PF02518">
    <property type="entry name" value="HATPase_c"/>
    <property type="match status" value="1"/>
</dbReference>
<feature type="domain" description="PAC" evidence="21">
    <location>
        <begin position="867"/>
        <end position="920"/>
    </location>
</feature>
<dbReference type="PROSITE" id="PS50112">
    <property type="entry name" value="PAS"/>
    <property type="match status" value="3"/>
</dbReference>
<evidence type="ECO:0000256" key="6">
    <source>
        <dbReference type="ARBA" id="ARBA00022553"/>
    </source>
</evidence>
<dbReference type="PROSITE" id="PS50113">
    <property type="entry name" value="PAC"/>
    <property type="match status" value="3"/>
</dbReference>
<evidence type="ECO:0000256" key="14">
    <source>
        <dbReference type="PROSITE-ProRule" id="PRU00110"/>
    </source>
</evidence>
<dbReference type="PANTHER" id="PTHR43047">
    <property type="entry name" value="TWO-COMPONENT HISTIDINE PROTEIN KINASE"/>
    <property type="match status" value="1"/>
</dbReference>
<feature type="domain" description="PAS" evidence="20">
    <location>
        <begin position="421"/>
        <end position="462"/>
    </location>
</feature>
<keyword evidence="24" id="KW-1185">Reference proteome</keyword>
<dbReference type="SUPFAM" id="SSF55785">
    <property type="entry name" value="PYP-like sensor domain (PAS domain)"/>
    <property type="match status" value="4"/>
</dbReference>
<dbReference type="SMART" id="SM00387">
    <property type="entry name" value="HATPase_c"/>
    <property type="match status" value="1"/>
</dbReference>
<dbReference type="PROSITE" id="PS50894">
    <property type="entry name" value="HPT"/>
    <property type="match status" value="1"/>
</dbReference>
<dbReference type="InterPro" id="IPR001610">
    <property type="entry name" value="PAC"/>
</dbReference>
<dbReference type="SMART" id="SM00091">
    <property type="entry name" value="PAS"/>
    <property type="match status" value="3"/>
</dbReference>
<evidence type="ECO:0000256" key="9">
    <source>
        <dbReference type="ARBA" id="ARBA00022777"/>
    </source>
</evidence>
<dbReference type="Pfam" id="PF13426">
    <property type="entry name" value="PAS_9"/>
    <property type="match status" value="1"/>
</dbReference>
<sequence length="1307" mass="146146">MTTPQEALEALEALGRQFREQLPGRLEALKQHLDALSPNELSPEVQLSDASRRAELESLHTLSHRLTGTAGTFGMPGLSQSARRMEKLVLDELKETAPPTPARQKALERALGNLFAVARQSLSSASQSLPVPAPPSAASSQPLLFLLEDDALQLAHMAQALEDSGYRTRGFAQTEDFRQALTDPHAESPEAVILDMVLEDGALQGAELIQELGLGGSAGIPVVVISVRDDLEAKLAALRAGARRYLTKPVNLANLSDLLDALLGREPYTPYRVLLVDDDPLLLESQSLVLESAGMQVLSLAEPMKLLEAMAQWSPEVVVLDVHMPEVSGPELAAVLREGDNHLELPILFLSAETDLQQQLQALSLGGDDFLVKPVLPEHFIEAVSVRARRSRQLVTMRKRLESSLYERKREHMAVNHHAIVSVTDNRGQIIAANNLFCQISGYSRQELLGQNHRILKSDVHPPEFYRQLWLTISSGRVWKGEICNRSKEGRDYWVESTITPFLDDTGKPYQYISIRTDITRLKQAEQALNQRERELVTTLDATQDGILSVTPDRRVSFANEQFWTLWGLPVPTYHLGRDEREHLRMMQHKVKRTEEGNFLDHLDRLYQNQDTLNDTVELLDGRFLEVYSQAVIGGDTNAIGRVWSFHDITESRRAQAEIERYQERLRLAQMYANIGSWEWNIQSGELYWTEQVAPLLGYPEGEETEASFDNFMQAVHPEDRDILNEAIRVAVEDAAPYECEFRVVWPDGRVRRLLAQGAVLHDEKGDALQMLGVVQDITERVEADRALRESQERFIFAVEGAGDGVWDWDIPRNVTHYSRLYSEMLGYPPEEFSLDGQALQRHIHPDDLPLIQERVNGFLENRRNTYKIEVRLRCKDGRYKWILCRSTVAARDIEGKPIRVIGIHSDIDARKEAEAALIRAREEADRANRAKSEFLSNMSHELRTPLNAIIGFAQILEYEEGLGVDQQDSVAEILKAGHHLLVLINEVLDLAKVESGRMDLFLEPVSVAKVVEECLGLVRGQAAKRGIQISTEGLEGAVVQADRTRLKQVLLNLLSNAVKYNREAGQVKVGSIPLGEMRLQIQVTDTGMGIAPEDHAALFQPFNRLAAEGTAIEGTGIGLSIARRLTELMDGHLEVESELGVGSCFSIELPNELHRPPSEMSETQTAASEPDGHHAQQAVLYIEDNPANLLVVEKLLRGRSHIRLFTAEVAEQGIAMARDQRPALILLDINLPGLNGFEVLEILRNDPMNRGVPIVAVSAITMPDDIKRARRAGFDDYLTKPLDEVAFLETVDAHLKPDGPTREALD</sequence>
<feature type="modified residue" description="4-aspartylphosphate" evidence="15">
    <location>
        <position position="195"/>
    </location>
</feature>
<feature type="region of interest" description="Disordered" evidence="17">
    <location>
        <begin position="1154"/>
        <end position="1174"/>
    </location>
</feature>
<dbReference type="Pfam" id="PF12860">
    <property type="entry name" value="PAS_7"/>
    <property type="match status" value="1"/>
</dbReference>
<dbReference type="InterPro" id="IPR003661">
    <property type="entry name" value="HisK_dim/P_dom"/>
</dbReference>
<comment type="subcellular location">
    <subcellularLocation>
        <location evidence="2">Cell inner membrane</location>
        <topology evidence="2">Multi-pass membrane protein</topology>
    </subcellularLocation>
</comment>
<evidence type="ECO:0000256" key="3">
    <source>
        <dbReference type="ARBA" id="ARBA00012438"/>
    </source>
</evidence>
<feature type="domain" description="Response regulatory" evidence="19">
    <location>
        <begin position="143"/>
        <end position="263"/>
    </location>
</feature>
<keyword evidence="10" id="KW-0067">ATP-binding</keyword>
<evidence type="ECO:0000256" key="7">
    <source>
        <dbReference type="ARBA" id="ARBA00022679"/>
    </source>
</evidence>
<dbReference type="InterPro" id="IPR005467">
    <property type="entry name" value="His_kinase_dom"/>
</dbReference>
<dbReference type="InterPro" id="IPR013655">
    <property type="entry name" value="PAS_fold_3"/>
</dbReference>
<reference evidence="23 24" key="1">
    <citation type="submission" date="2024-05" db="EMBL/GenBank/DDBJ databases">
        <title>Halomonas sp. SSM6 16S ribosomal RNA gene Genome sequencing and assembly.</title>
        <authorList>
            <person name="Yook S."/>
        </authorList>
    </citation>
    <scope>NUCLEOTIDE SEQUENCE [LARGE SCALE GENOMIC DNA]</scope>
    <source>
        <strain evidence="23 24">SSM6</strain>
    </source>
</reference>
<dbReference type="Gene3D" id="3.30.565.10">
    <property type="entry name" value="Histidine kinase-like ATPase, C-terminal domain"/>
    <property type="match status" value="1"/>
</dbReference>
<dbReference type="InterPro" id="IPR036641">
    <property type="entry name" value="HPT_dom_sf"/>
</dbReference>
<evidence type="ECO:0000259" key="20">
    <source>
        <dbReference type="PROSITE" id="PS50112"/>
    </source>
</evidence>
<keyword evidence="5" id="KW-0997">Cell inner membrane</keyword>
<dbReference type="RefSeq" id="WP_349760615.1">
    <property type="nucleotide sequence ID" value="NZ_JBEGCJ010000001.1"/>
</dbReference>
<gene>
    <name evidence="23" type="ORF">ABE960_02365</name>
</gene>
<dbReference type="InterPro" id="IPR001789">
    <property type="entry name" value="Sig_transdc_resp-reg_receiver"/>
</dbReference>
<dbReference type="InterPro" id="IPR008207">
    <property type="entry name" value="Sig_transdc_His_kin_Hpt_dom"/>
</dbReference>
<accession>A0ABV1NBD4</accession>